<dbReference type="PANTHER" id="PTHR47429">
    <property type="entry name" value="PROTEIN TWIN LOV 1"/>
    <property type="match status" value="1"/>
</dbReference>
<dbReference type="AlphaFoldDB" id="A0A420HEA1"/>
<protein>
    <submittedName>
        <fullName evidence="6">Putative white collar protein</fullName>
    </submittedName>
</protein>
<sequence>MIHSPRRFSNILQNGQEASFIRTSIREASATGFAFRNQRPRTRDDSNKEIHRPNSSETVLKKSRRRSQTSSPDRNSRWRNMQAKLVEIEGNKDTRIPLTTPIKQLDIQNSRKSSFSPSSGTTISSATSCYTIDSHSMATIDSDHGCPTNSEEPLPPLQLQDINIHNDADTSINNDIDPNSFDLVVPDTEIPQNSPSYYLEARSELLFSHEHLQIIFNDSCLLLKFTSFLSSYRVSSIPILVYYLDSIKALKAISYSNAIAEALEPLQGVGFTSEPVLRTRNIDLEEKSKKAFDILVSEDLPAYITYIYAQTVNQSIQRRITGTMPAHLIEASEGLAEVFCMTDPSREGNPIIFSSEGKTTQYGISHVIGRNCRFLQGPKTNPHTVRRFREKIKAGVEHCEVILNYRRDGSPFMNLFMCAPLCDSKGKIRYFIGAQVDVSGLVNECSELESFKRLVAKVEEAPKDGKEAHNTIDEDTKDEFKELSEMLNLQELDTVRRWGGKMHKDSYENNSENIGGNWPKPRLLINPTSPDNASSAQDFRSPYARYGNKLIGVYDNYLLVRPYPSMHILFASPSLRVPGILQSPFMSKIGGSQRVRDELLRAFADGHGVTAKVKWVSRSDPEGRNRWIHCTPLVGLNGIIGVWMVVIVDDESTNLRKYQRMAPPVDPCYGRMHSGSPTHGITRKNLGIIASRSASSIRDESFRSVPDSPFSTVTFDLRAD</sequence>
<evidence type="ECO:0000259" key="5">
    <source>
        <dbReference type="PROSITE" id="PS50113"/>
    </source>
</evidence>
<dbReference type="EMBL" id="MCFK01008736">
    <property type="protein sequence ID" value="RKF55772.1"/>
    <property type="molecule type" value="Genomic_DNA"/>
</dbReference>
<feature type="region of interest" description="Disordered" evidence="4">
    <location>
        <begin position="31"/>
        <end position="80"/>
    </location>
</feature>
<dbReference type="PANTHER" id="PTHR47429:SF9">
    <property type="entry name" value="PAS DOMAIN-CONTAINING PROTEIN"/>
    <property type="match status" value="1"/>
</dbReference>
<feature type="domain" description="PAC" evidence="5">
    <location>
        <begin position="397"/>
        <end position="450"/>
    </location>
</feature>
<proteinExistence type="predicted"/>
<comment type="caution">
    <text evidence="6">The sequence shown here is derived from an EMBL/GenBank/DDBJ whole genome shotgun (WGS) entry which is preliminary data.</text>
</comment>
<keyword evidence="7" id="KW-1185">Reference proteome</keyword>
<evidence type="ECO:0000313" key="6">
    <source>
        <dbReference type="EMBL" id="RKF55772.1"/>
    </source>
</evidence>
<feature type="compositionally biased region" description="Basic and acidic residues" evidence="4">
    <location>
        <begin position="41"/>
        <end position="54"/>
    </location>
</feature>
<keyword evidence="2" id="KW-0288">FMN</keyword>
<organism evidence="6 7">
    <name type="scientific">Erysiphe neolycopersici</name>
    <dbReference type="NCBI Taxonomy" id="212602"/>
    <lineage>
        <taxon>Eukaryota</taxon>
        <taxon>Fungi</taxon>
        <taxon>Dikarya</taxon>
        <taxon>Ascomycota</taxon>
        <taxon>Pezizomycotina</taxon>
        <taxon>Leotiomycetes</taxon>
        <taxon>Erysiphales</taxon>
        <taxon>Erysiphaceae</taxon>
        <taxon>Erysiphe</taxon>
    </lineage>
</organism>
<dbReference type="Proteomes" id="UP000286134">
    <property type="component" value="Unassembled WGS sequence"/>
</dbReference>
<dbReference type="InterPro" id="IPR000700">
    <property type="entry name" value="PAS-assoc_C"/>
</dbReference>
<accession>A0A420HEA1</accession>
<keyword evidence="3" id="KW-0157">Chromophore</keyword>
<reference evidence="6 7" key="1">
    <citation type="journal article" date="2018" name="BMC Genomics">
        <title>Comparative genome analyses reveal sequence features reflecting distinct modes of host-adaptation between dicot and monocot powdery mildew.</title>
        <authorList>
            <person name="Wu Y."/>
            <person name="Ma X."/>
            <person name="Pan Z."/>
            <person name="Kale S.D."/>
            <person name="Song Y."/>
            <person name="King H."/>
            <person name="Zhang Q."/>
            <person name="Presley C."/>
            <person name="Deng X."/>
            <person name="Wei C.I."/>
            <person name="Xiao S."/>
        </authorList>
    </citation>
    <scope>NUCLEOTIDE SEQUENCE [LARGE SCALE GENOMIC DNA]</scope>
    <source>
        <strain evidence="6">UMSG2</strain>
    </source>
</reference>
<evidence type="ECO:0000256" key="1">
    <source>
        <dbReference type="ARBA" id="ARBA00022630"/>
    </source>
</evidence>
<dbReference type="PROSITE" id="PS50113">
    <property type="entry name" value="PAC"/>
    <property type="match status" value="1"/>
</dbReference>
<evidence type="ECO:0000313" key="7">
    <source>
        <dbReference type="Proteomes" id="UP000286134"/>
    </source>
</evidence>
<evidence type="ECO:0000256" key="3">
    <source>
        <dbReference type="ARBA" id="ARBA00022991"/>
    </source>
</evidence>
<dbReference type="OrthoDB" id="447251at2759"/>
<gene>
    <name evidence="6" type="ORF">OnM2_087039</name>
</gene>
<evidence type="ECO:0000256" key="4">
    <source>
        <dbReference type="SAM" id="MobiDB-lite"/>
    </source>
</evidence>
<dbReference type="SUPFAM" id="SSF55785">
    <property type="entry name" value="PYP-like sensor domain (PAS domain)"/>
    <property type="match status" value="1"/>
</dbReference>
<dbReference type="InterPro" id="IPR035965">
    <property type="entry name" value="PAS-like_dom_sf"/>
</dbReference>
<keyword evidence="1" id="KW-0285">Flavoprotein</keyword>
<dbReference type="STRING" id="212602.A0A420HEA1"/>
<dbReference type="Pfam" id="PF13426">
    <property type="entry name" value="PAS_9"/>
    <property type="match status" value="1"/>
</dbReference>
<name>A0A420HEA1_9PEZI</name>
<evidence type="ECO:0000256" key="2">
    <source>
        <dbReference type="ARBA" id="ARBA00022643"/>
    </source>
</evidence>
<dbReference type="GO" id="GO:0005634">
    <property type="term" value="C:nucleus"/>
    <property type="evidence" value="ECO:0007669"/>
    <property type="project" value="TreeGrafter"/>
</dbReference>
<dbReference type="Gene3D" id="3.30.450.20">
    <property type="entry name" value="PAS domain"/>
    <property type="match status" value="1"/>
</dbReference>
<dbReference type="InterPro" id="IPR000014">
    <property type="entry name" value="PAS"/>
</dbReference>